<keyword evidence="2" id="KW-0812">Transmembrane</keyword>
<keyword evidence="2" id="KW-0472">Membrane</keyword>
<dbReference type="Proteomes" id="UP000232323">
    <property type="component" value="Unassembled WGS sequence"/>
</dbReference>
<accession>A0A250XKW8</accession>
<feature type="region of interest" description="Disordered" evidence="1">
    <location>
        <begin position="121"/>
        <end position="159"/>
    </location>
</feature>
<dbReference type="AlphaFoldDB" id="A0A250XKW8"/>
<evidence type="ECO:0000313" key="4">
    <source>
        <dbReference type="Proteomes" id="UP000232323"/>
    </source>
</evidence>
<protein>
    <submittedName>
        <fullName evidence="3">Uncharacterized protein</fullName>
    </submittedName>
</protein>
<feature type="compositionally biased region" description="Low complexity" evidence="1">
    <location>
        <begin position="183"/>
        <end position="196"/>
    </location>
</feature>
<keyword evidence="2" id="KW-1133">Transmembrane helix</keyword>
<proteinExistence type="predicted"/>
<feature type="transmembrane region" description="Helical" evidence="2">
    <location>
        <begin position="53"/>
        <end position="76"/>
    </location>
</feature>
<feature type="compositionally biased region" description="Polar residues" evidence="1">
    <location>
        <begin position="122"/>
        <end position="135"/>
    </location>
</feature>
<sequence length="205" mass="22815">MVCDGEFSLTNGSYNSIPWIIVFVCSPLALLSLVAIFIGFWEQRRGTFFCSPCFMFMTHALGGVIWLLVLGLTAYLVSCNQLVMIVFLVFSAFALLSHATLAAHCLRCLRESLSRPDLPHQQLLSPQEAQTTTAGARQERSTRDDKAQPLQQPFGNPTLGIIPGTSNSGYMLWLPAESQVPWQQQQLQRQQQQQQLVPSNQPTSS</sequence>
<feature type="transmembrane region" description="Helical" evidence="2">
    <location>
        <begin position="82"/>
        <end position="106"/>
    </location>
</feature>
<feature type="region of interest" description="Disordered" evidence="1">
    <location>
        <begin position="183"/>
        <end position="205"/>
    </location>
</feature>
<evidence type="ECO:0000313" key="3">
    <source>
        <dbReference type="EMBL" id="GAX83673.1"/>
    </source>
</evidence>
<evidence type="ECO:0000256" key="1">
    <source>
        <dbReference type="SAM" id="MobiDB-lite"/>
    </source>
</evidence>
<reference evidence="3 4" key="1">
    <citation type="submission" date="2017-08" db="EMBL/GenBank/DDBJ databases">
        <title>Acidophilic green algal genome provides insights into adaptation to an acidic environment.</title>
        <authorList>
            <person name="Hirooka S."/>
            <person name="Hirose Y."/>
            <person name="Kanesaki Y."/>
            <person name="Higuchi S."/>
            <person name="Fujiwara T."/>
            <person name="Onuma R."/>
            <person name="Era A."/>
            <person name="Ohbayashi R."/>
            <person name="Uzuka A."/>
            <person name="Nozaki H."/>
            <person name="Yoshikawa H."/>
            <person name="Miyagishima S.Y."/>
        </authorList>
    </citation>
    <scope>NUCLEOTIDE SEQUENCE [LARGE SCALE GENOMIC DNA]</scope>
    <source>
        <strain evidence="3 4">NIES-2499</strain>
    </source>
</reference>
<comment type="caution">
    <text evidence="3">The sequence shown here is derived from an EMBL/GenBank/DDBJ whole genome shotgun (WGS) entry which is preliminary data.</text>
</comment>
<dbReference type="EMBL" id="BEGY01000104">
    <property type="protein sequence ID" value="GAX83673.1"/>
    <property type="molecule type" value="Genomic_DNA"/>
</dbReference>
<evidence type="ECO:0000256" key="2">
    <source>
        <dbReference type="SAM" id="Phobius"/>
    </source>
</evidence>
<keyword evidence="4" id="KW-1185">Reference proteome</keyword>
<name>A0A250XKW8_9CHLO</name>
<feature type="transmembrane region" description="Helical" evidence="2">
    <location>
        <begin position="17"/>
        <end position="41"/>
    </location>
</feature>
<organism evidence="3 4">
    <name type="scientific">Chlamydomonas eustigma</name>
    <dbReference type="NCBI Taxonomy" id="1157962"/>
    <lineage>
        <taxon>Eukaryota</taxon>
        <taxon>Viridiplantae</taxon>
        <taxon>Chlorophyta</taxon>
        <taxon>core chlorophytes</taxon>
        <taxon>Chlorophyceae</taxon>
        <taxon>CS clade</taxon>
        <taxon>Chlamydomonadales</taxon>
        <taxon>Chlamydomonadaceae</taxon>
        <taxon>Chlamydomonas</taxon>
    </lineage>
</organism>
<gene>
    <name evidence="3" type="ORF">CEUSTIGMA_g11098.t1</name>
</gene>
<feature type="compositionally biased region" description="Basic and acidic residues" evidence="1">
    <location>
        <begin position="137"/>
        <end position="147"/>
    </location>
</feature>